<dbReference type="Proteomes" id="UP000070544">
    <property type="component" value="Unassembled WGS sequence"/>
</dbReference>
<protein>
    <submittedName>
        <fullName evidence="2">Uncharacterized protein</fullName>
    </submittedName>
</protein>
<evidence type="ECO:0000313" key="3">
    <source>
        <dbReference type="Proteomes" id="UP000070544"/>
    </source>
</evidence>
<dbReference type="EMBL" id="KQ965775">
    <property type="protein sequence ID" value="KXS13781.1"/>
    <property type="molecule type" value="Genomic_DNA"/>
</dbReference>
<evidence type="ECO:0000313" key="2">
    <source>
        <dbReference type="EMBL" id="KXS13781.1"/>
    </source>
</evidence>
<reference evidence="2 3" key="1">
    <citation type="journal article" date="2015" name="Genome Biol. Evol.">
        <title>Phylogenomic analyses indicate that early fungi evolved digesting cell walls of algal ancestors of land plants.</title>
        <authorList>
            <person name="Chang Y."/>
            <person name="Wang S."/>
            <person name="Sekimoto S."/>
            <person name="Aerts A.L."/>
            <person name="Choi C."/>
            <person name="Clum A."/>
            <person name="LaButti K.M."/>
            <person name="Lindquist E.A."/>
            <person name="Yee Ngan C."/>
            <person name="Ohm R.A."/>
            <person name="Salamov A.A."/>
            <person name="Grigoriev I.V."/>
            <person name="Spatafora J.W."/>
            <person name="Berbee M.L."/>
        </authorList>
    </citation>
    <scope>NUCLEOTIDE SEQUENCE [LARGE SCALE GENOMIC DNA]</scope>
    <source>
        <strain evidence="2 3">JEL478</strain>
    </source>
</reference>
<feature type="transmembrane region" description="Helical" evidence="1">
    <location>
        <begin position="41"/>
        <end position="62"/>
    </location>
</feature>
<name>A0A139AAE9_GONPJ</name>
<keyword evidence="1" id="KW-0472">Membrane</keyword>
<proteinExistence type="predicted"/>
<accession>A0A139AAE9</accession>
<feature type="transmembrane region" description="Helical" evidence="1">
    <location>
        <begin position="82"/>
        <end position="105"/>
    </location>
</feature>
<evidence type="ECO:0000256" key="1">
    <source>
        <dbReference type="SAM" id="Phobius"/>
    </source>
</evidence>
<keyword evidence="1" id="KW-0812">Transmembrane</keyword>
<dbReference type="AlphaFoldDB" id="A0A139AAE9"/>
<keyword evidence="1" id="KW-1133">Transmembrane helix</keyword>
<gene>
    <name evidence="2" type="ORF">M427DRAFT_363734</name>
</gene>
<organism evidence="2 3">
    <name type="scientific">Gonapodya prolifera (strain JEL478)</name>
    <name type="common">Monoblepharis prolifera</name>
    <dbReference type="NCBI Taxonomy" id="1344416"/>
    <lineage>
        <taxon>Eukaryota</taxon>
        <taxon>Fungi</taxon>
        <taxon>Fungi incertae sedis</taxon>
        <taxon>Chytridiomycota</taxon>
        <taxon>Chytridiomycota incertae sedis</taxon>
        <taxon>Monoblepharidomycetes</taxon>
        <taxon>Monoblepharidales</taxon>
        <taxon>Gonapodyaceae</taxon>
        <taxon>Gonapodya</taxon>
    </lineage>
</organism>
<keyword evidence="3" id="KW-1185">Reference proteome</keyword>
<sequence>MKRRRFSWRAVLEYLSDRRRYEPLHQQTETPMPLIDNLLPFTLWVLSILIFPTSLASIMVLYENKSWCFADECLEGKAVHRTPIRALAGIFYGYLLLTAIVAIAARVSAVRDILH</sequence>